<dbReference type="Pfam" id="PF00076">
    <property type="entry name" value="RRM_1"/>
    <property type="match status" value="1"/>
</dbReference>
<evidence type="ECO:0000256" key="1">
    <source>
        <dbReference type="PROSITE-ProRule" id="PRU00176"/>
    </source>
</evidence>
<dbReference type="SMART" id="SM00360">
    <property type="entry name" value="RRM"/>
    <property type="match status" value="1"/>
</dbReference>
<dbReference type="EMBL" id="BKCJ010000403">
    <property type="protein sequence ID" value="GEU32881.1"/>
    <property type="molecule type" value="Genomic_DNA"/>
</dbReference>
<dbReference type="Gene3D" id="3.60.10.10">
    <property type="entry name" value="Endonuclease/exonuclease/phosphatase"/>
    <property type="match status" value="1"/>
</dbReference>
<feature type="domain" description="Reverse transcriptase" evidence="4">
    <location>
        <begin position="805"/>
        <end position="1082"/>
    </location>
</feature>
<dbReference type="GO" id="GO:0003723">
    <property type="term" value="F:RNA binding"/>
    <property type="evidence" value="ECO:0007669"/>
    <property type="project" value="UniProtKB-UniRule"/>
</dbReference>
<dbReference type="AlphaFoldDB" id="A0A6L2J7J8"/>
<comment type="caution">
    <text evidence="5">The sequence shown here is derived from an EMBL/GenBank/DDBJ whole genome shotgun (WGS) entry which is preliminary data.</text>
</comment>
<dbReference type="InterPro" id="IPR035979">
    <property type="entry name" value="RBD_domain_sf"/>
</dbReference>
<gene>
    <name evidence="5" type="ORF">Tci_004859</name>
</gene>
<dbReference type="PANTHER" id="PTHR31635:SF196">
    <property type="entry name" value="REVERSE TRANSCRIPTASE DOMAIN-CONTAINING PROTEIN-RELATED"/>
    <property type="match status" value="1"/>
</dbReference>
<evidence type="ECO:0000256" key="2">
    <source>
        <dbReference type="SAM" id="MobiDB-lite"/>
    </source>
</evidence>
<feature type="compositionally biased region" description="Basic and acidic residues" evidence="2">
    <location>
        <begin position="315"/>
        <end position="335"/>
    </location>
</feature>
<keyword evidence="5" id="KW-0808">Transferase</keyword>
<organism evidence="5">
    <name type="scientific">Tanacetum cinerariifolium</name>
    <name type="common">Dalmatian daisy</name>
    <name type="synonym">Chrysanthemum cinerariifolium</name>
    <dbReference type="NCBI Taxonomy" id="118510"/>
    <lineage>
        <taxon>Eukaryota</taxon>
        <taxon>Viridiplantae</taxon>
        <taxon>Streptophyta</taxon>
        <taxon>Embryophyta</taxon>
        <taxon>Tracheophyta</taxon>
        <taxon>Spermatophyta</taxon>
        <taxon>Magnoliopsida</taxon>
        <taxon>eudicotyledons</taxon>
        <taxon>Gunneridae</taxon>
        <taxon>Pentapetalae</taxon>
        <taxon>asterids</taxon>
        <taxon>campanulids</taxon>
        <taxon>Asterales</taxon>
        <taxon>Asteraceae</taxon>
        <taxon>Asteroideae</taxon>
        <taxon>Anthemideae</taxon>
        <taxon>Anthemidinae</taxon>
        <taxon>Tanacetum</taxon>
    </lineage>
</organism>
<dbReference type="Pfam" id="PF00078">
    <property type="entry name" value="RVT_1"/>
    <property type="match status" value="1"/>
</dbReference>
<dbReference type="InterPro" id="IPR012677">
    <property type="entry name" value="Nucleotide-bd_a/b_plait_sf"/>
</dbReference>
<dbReference type="SUPFAM" id="SSF54928">
    <property type="entry name" value="RNA-binding domain, RBD"/>
    <property type="match status" value="1"/>
</dbReference>
<name>A0A6L2J7J8_TANCI</name>
<dbReference type="PROSITE" id="PS50878">
    <property type="entry name" value="RT_POL"/>
    <property type="match status" value="1"/>
</dbReference>
<reference evidence="5" key="1">
    <citation type="journal article" date="2019" name="Sci. Rep.">
        <title>Draft genome of Tanacetum cinerariifolium, the natural source of mosquito coil.</title>
        <authorList>
            <person name="Yamashiro T."/>
            <person name="Shiraishi A."/>
            <person name="Satake H."/>
            <person name="Nakayama K."/>
        </authorList>
    </citation>
    <scope>NUCLEOTIDE SEQUENCE</scope>
</reference>
<dbReference type="InterPro" id="IPR000504">
    <property type="entry name" value="RRM_dom"/>
</dbReference>
<proteinExistence type="predicted"/>
<evidence type="ECO:0000313" key="5">
    <source>
        <dbReference type="EMBL" id="GEU32881.1"/>
    </source>
</evidence>
<accession>A0A6L2J7J8</accession>
<evidence type="ECO:0000259" key="3">
    <source>
        <dbReference type="PROSITE" id="PS50102"/>
    </source>
</evidence>
<protein>
    <submittedName>
        <fullName evidence="5">RNA-directed DNA polymerase, eukaryota</fullName>
    </submittedName>
</protein>
<keyword evidence="5" id="KW-0695">RNA-directed DNA polymerase</keyword>
<feature type="region of interest" description="Disordered" evidence="2">
    <location>
        <begin position="310"/>
        <end position="338"/>
    </location>
</feature>
<dbReference type="SUPFAM" id="SSF56672">
    <property type="entry name" value="DNA/RNA polymerases"/>
    <property type="match status" value="1"/>
</dbReference>
<dbReference type="CDD" id="cd00590">
    <property type="entry name" value="RRM_SF"/>
    <property type="match status" value="1"/>
</dbReference>
<dbReference type="PANTHER" id="PTHR31635">
    <property type="entry name" value="REVERSE TRANSCRIPTASE DOMAIN-CONTAINING PROTEIN-RELATED"/>
    <property type="match status" value="1"/>
</dbReference>
<evidence type="ECO:0000259" key="4">
    <source>
        <dbReference type="PROSITE" id="PS50878"/>
    </source>
</evidence>
<sequence>MGSQRSNQDDVKKIFMSVFVTNFPENHATKDVWNTCKIYGQVVDAYIPNRRSKAGKRFGFVIFIKVFDVDRLVNNLCTLWVGRYKLHANVAKFQRDPVNKHSFPHNDTGMERNNTGGNVDGVKGAANLYAHVVKGNYYPKEVIDSSPYLVLDDSCLNQKEYSLCLLGKVKDFASLSKLKVVLDNEGFMNIELKYMGGVTWVELEGVPYKLWSRNTFSRIASRWGTLLNGDDRKDGCYHRKRICICTKLKTNLFKSFKVVYRGKVIWVHAKEVLGWVPDFVEDIKEESDSDEDSYKGEIKSDGLKFSATSDVEGDSDVKAVPESKFKEDPKKHTGDDASAQPKKIHMFSWKRQGRGLIRKKQTISNNKGVNDVEESICSCHFRKSEVPRTGGSIIQLMDDLVNVGQTMGYDMTGCLTQKAKKNWVKELCVSNKVNFLSLQETKMVKIELFNIKRCWGNFAFEYVYSEAVGNSGGILCVWDPNMFKKINDTVSDYFTMVKGMRSGYYGDFNEVRDKRERFGSVFNRQGADNFNSFISSAGLVEVRLGGCSFTWCHKSATKMSKLDRFLIYDNLMCLCPNISYSTLDRYLSDHWLILMREVKYDYGPVPFRFSHYWFEVDDFDKLVEDTWKEAQIIESDAFLKMLRKLRYLKVKIQMWSRLNKESSNSRKRKLKAELANLDLAIDKGDGEVIDVNRRHEVVRLLQDVDKIESLEVAQKAKIKWAIEGDENSKYYHGVLNKKGQLAIRGVLVDESILIKKMIWNERLTKRRLKGRCGTDKAPGSDGFTFGFYRRYWNLIESDVVDAISCFFQQGVIPKGGNFSFITLIPKVPNANMLKDFRPISLIGSSYKIIAKILANRLVTVLGTLVNETQSAFVADRQILDGPFILNELVQWCKKKNNQAMIFKVDFKKAYDSIRWDFLDDMLKKFRFGEKWCNWIQSCLRSSRGSVIVNGSPTKEFEFYKGLKQGDLLSRFLFILVMESLHVSFQRVVDVGLFKGIVLSLSLNISHLFYADDAIFIGQWSQTNIDTTTHVLDCFHRASGLRINMIKSKLMGISVDISKMEQAATKIGCVTLKTPFNYLGSKVGGLMSRGDSNISYVYFQSPDEGVIKALHGEEGKIGKKVKSTYPSIWLNIIHEVELLKLQGIDLLTFIHSKLGNWENTSFWEVAWHGDSAFKDLFPRMYALESLKSINVALKLSHCGLTFSFKRNPRGGAEQAQFDLLNEKVESCVLVDMFDR</sequence>
<dbReference type="InterPro" id="IPR036691">
    <property type="entry name" value="Endo/exonu/phosph_ase_sf"/>
</dbReference>
<dbReference type="GO" id="GO:0003964">
    <property type="term" value="F:RNA-directed DNA polymerase activity"/>
    <property type="evidence" value="ECO:0007669"/>
    <property type="project" value="UniProtKB-KW"/>
</dbReference>
<keyword evidence="5" id="KW-0548">Nucleotidyltransferase</keyword>
<dbReference type="InterPro" id="IPR043502">
    <property type="entry name" value="DNA/RNA_pol_sf"/>
</dbReference>
<dbReference type="Gene3D" id="3.30.70.330">
    <property type="match status" value="1"/>
</dbReference>
<keyword evidence="1" id="KW-0694">RNA-binding</keyword>
<dbReference type="CDD" id="cd01650">
    <property type="entry name" value="RT_nLTR_like"/>
    <property type="match status" value="1"/>
</dbReference>
<feature type="domain" description="RRM" evidence="3">
    <location>
        <begin position="16"/>
        <end position="93"/>
    </location>
</feature>
<dbReference type="PROSITE" id="PS50102">
    <property type="entry name" value="RRM"/>
    <property type="match status" value="1"/>
</dbReference>
<dbReference type="InterPro" id="IPR000477">
    <property type="entry name" value="RT_dom"/>
</dbReference>
<dbReference type="SUPFAM" id="SSF56219">
    <property type="entry name" value="DNase I-like"/>
    <property type="match status" value="1"/>
</dbReference>